<evidence type="ECO:0000256" key="1">
    <source>
        <dbReference type="SAM" id="MobiDB-lite"/>
    </source>
</evidence>
<name>A0ABR3UKZ5_9PLEO</name>
<dbReference type="RefSeq" id="XP_069306790.1">
    <property type="nucleotide sequence ID" value="XM_069451483.1"/>
</dbReference>
<keyword evidence="3" id="KW-1185">Reference proteome</keyword>
<comment type="caution">
    <text evidence="2">The sequence shown here is derived from an EMBL/GenBank/DDBJ whole genome shotgun (WGS) entry which is preliminary data.</text>
</comment>
<evidence type="ECO:0000313" key="2">
    <source>
        <dbReference type="EMBL" id="KAL1796206.1"/>
    </source>
</evidence>
<feature type="region of interest" description="Disordered" evidence="1">
    <location>
        <begin position="280"/>
        <end position="309"/>
    </location>
</feature>
<protein>
    <submittedName>
        <fullName evidence="2">Uncharacterized protein</fullName>
    </submittedName>
</protein>
<evidence type="ECO:0000313" key="3">
    <source>
        <dbReference type="Proteomes" id="UP001578633"/>
    </source>
</evidence>
<accession>A0ABR3UKZ5</accession>
<gene>
    <name evidence="2" type="ORF">ACET3X_004746</name>
</gene>
<dbReference type="Proteomes" id="UP001578633">
    <property type="component" value="Chromosome 4"/>
</dbReference>
<organism evidence="2 3">
    <name type="scientific">Alternaria dauci</name>
    <dbReference type="NCBI Taxonomy" id="48095"/>
    <lineage>
        <taxon>Eukaryota</taxon>
        <taxon>Fungi</taxon>
        <taxon>Dikarya</taxon>
        <taxon>Ascomycota</taxon>
        <taxon>Pezizomycotina</taxon>
        <taxon>Dothideomycetes</taxon>
        <taxon>Pleosporomycetidae</taxon>
        <taxon>Pleosporales</taxon>
        <taxon>Pleosporineae</taxon>
        <taxon>Pleosporaceae</taxon>
        <taxon>Alternaria</taxon>
        <taxon>Alternaria sect. Porri</taxon>
    </lineage>
</organism>
<feature type="compositionally biased region" description="Polar residues" evidence="1">
    <location>
        <begin position="282"/>
        <end position="293"/>
    </location>
</feature>
<sequence>MDAHDVLKIAKTVRARHLHAGPGTETPDKVKSGRVIKTIARNRDRISSDKSKMNRAPKSTLYPSPILWANEAGWMKPMLGLAPADDSKLTNDYIHALLKGSGYSNPKSADYLLEVKKLRANQTKWQGEIMKDFFYPRVAIIIGEWEAKAENKDKKFGDFTPAELKVLWERDFDEAPEVMATKMWGSIGKMVAWDQIFDLELGDAETRARLKATRGMMRAKYVFACEQTFKWRYSDPATMVDVEEGGSHKTREERCYAAWRSFCHKLADVMVDYANLPVAKTPPNSRSKESNGSILDGSECAGLSDTSES</sequence>
<dbReference type="GeneID" id="96085068"/>
<reference evidence="2 3" key="1">
    <citation type="submission" date="2024-09" db="EMBL/GenBank/DDBJ databases">
        <title>T2T genomes of carrot and Alternaria dauci and their utility for understanding host-pathogen interaction during carrot leaf blight disease.</title>
        <authorList>
            <person name="Liu W."/>
            <person name="Xu S."/>
            <person name="Ou C."/>
            <person name="Liu X."/>
            <person name="Zhuang F."/>
            <person name="Deng X.W."/>
        </authorList>
    </citation>
    <scope>NUCLEOTIDE SEQUENCE [LARGE SCALE GENOMIC DNA]</scope>
    <source>
        <strain evidence="2 3">A2016</strain>
    </source>
</reference>
<proteinExistence type="predicted"/>
<dbReference type="EMBL" id="JBHGVX010000004">
    <property type="protein sequence ID" value="KAL1796206.1"/>
    <property type="molecule type" value="Genomic_DNA"/>
</dbReference>